<keyword evidence="2" id="KW-1185">Reference proteome</keyword>
<organism evidence="1 2">
    <name type="scientific">Amycolatopsis speibonae</name>
    <dbReference type="NCBI Taxonomy" id="1450224"/>
    <lineage>
        <taxon>Bacteria</taxon>
        <taxon>Bacillati</taxon>
        <taxon>Actinomycetota</taxon>
        <taxon>Actinomycetes</taxon>
        <taxon>Pseudonocardiales</taxon>
        <taxon>Pseudonocardiaceae</taxon>
        <taxon>Amycolatopsis</taxon>
    </lineage>
</organism>
<protein>
    <submittedName>
        <fullName evidence="1">Uncharacterized protein</fullName>
    </submittedName>
</protein>
<accession>A0ABV7P6J9</accession>
<sequence length="99" mass="11504">MTEMRLSRDEERAIRHALMDLPKVCRFHGDDLERTGMRFGLPNCESCRTPWRARQAWKASTTALDRRDDEIEDAITEAFNEAVDRRGDLPARSVLGEKR</sequence>
<dbReference type="RefSeq" id="WP_378243201.1">
    <property type="nucleotide sequence ID" value="NZ_JBHRWK010000059.1"/>
</dbReference>
<dbReference type="EMBL" id="JBHRWK010000059">
    <property type="protein sequence ID" value="MFC3454041.1"/>
    <property type="molecule type" value="Genomic_DNA"/>
</dbReference>
<name>A0ABV7P6J9_9PSEU</name>
<reference evidence="2" key="1">
    <citation type="journal article" date="2019" name="Int. J. Syst. Evol. Microbiol.">
        <title>The Global Catalogue of Microorganisms (GCM) 10K type strain sequencing project: providing services to taxonomists for standard genome sequencing and annotation.</title>
        <authorList>
            <consortium name="The Broad Institute Genomics Platform"/>
            <consortium name="The Broad Institute Genome Sequencing Center for Infectious Disease"/>
            <person name="Wu L."/>
            <person name="Ma J."/>
        </authorList>
    </citation>
    <scope>NUCLEOTIDE SEQUENCE [LARGE SCALE GENOMIC DNA]</scope>
    <source>
        <strain evidence="2">CGMCC 4.7676</strain>
    </source>
</reference>
<evidence type="ECO:0000313" key="1">
    <source>
        <dbReference type="EMBL" id="MFC3454041.1"/>
    </source>
</evidence>
<proteinExistence type="predicted"/>
<dbReference type="Proteomes" id="UP001595645">
    <property type="component" value="Unassembled WGS sequence"/>
</dbReference>
<gene>
    <name evidence="1" type="ORF">ACFOSH_31785</name>
</gene>
<comment type="caution">
    <text evidence="1">The sequence shown here is derived from an EMBL/GenBank/DDBJ whole genome shotgun (WGS) entry which is preliminary data.</text>
</comment>
<evidence type="ECO:0000313" key="2">
    <source>
        <dbReference type="Proteomes" id="UP001595645"/>
    </source>
</evidence>